<protein>
    <submittedName>
        <fullName evidence="2">DUF3649 domain-containing protein</fullName>
    </submittedName>
</protein>
<dbReference type="EMBL" id="JBHRTN010000003">
    <property type="protein sequence ID" value="MFC3123743.1"/>
    <property type="molecule type" value="Genomic_DNA"/>
</dbReference>
<feature type="transmembrane region" description="Helical" evidence="1">
    <location>
        <begin position="57"/>
        <end position="76"/>
    </location>
</feature>
<organism evidence="2 3">
    <name type="scientific">Teichococcus globiformis</name>
    <dbReference type="NCBI Taxonomy" id="2307229"/>
    <lineage>
        <taxon>Bacteria</taxon>
        <taxon>Pseudomonadati</taxon>
        <taxon>Pseudomonadota</taxon>
        <taxon>Alphaproteobacteria</taxon>
        <taxon>Acetobacterales</taxon>
        <taxon>Roseomonadaceae</taxon>
        <taxon>Roseomonas</taxon>
    </lineage>
</organism>
<keyword evidence="1" id="KW-0812">Transmembrane</keyword>
<comment type="caution">
    <text evidence="2">The sequence shown here is derived from an EMBL/GenBank/DDBJ whole genome shotgun (WGS) entry which is preliminary data.</text>
</comment>
<keyword evidence="1" id="KW-0472">Membrane</keyword>
<dbReference type="RefSeq" id="WP_379592921.1">
    <property type="nucleotide sequence ID" value="NZ_JBHRTN010000003.1"/>
</dbReference>
<gene>
    <name evidence="2" type="ORF">ACFOD4_01610</name>
</gene>
<evidence type="ECO:0000313" key="2">
    <source>
        <dbReference type="EMBL" id="MFC3123743.1"/>
    </source>
</evidence>
<name>A0ABV7FWV1_9PROT</name>
<accession>A0ABV7FWV1</accession>
<evidence type="ECO:0000256" key="1">
    <source>
        <dbReference type="SAM" id="Phobius"/>
    </source>
</evidence>
<dbReference type="InterPro" id="IPR022109">
    <property type="entry name" value="DUF3649"/>
</dbReference>
<sequence>MVGGVFLRAVRPSGAEFRRVASILLRLLAGAGGGYGLAALFAAALPPLLPLPRAEAVLTATMASFAVHATAILWAFGTRTVLRAWAGIALPALTLGIILLAGGHTR</sequence>
<proteinExistence type="predicted"/>
<dbReference type="Proteomes" id="UP001595593">
    <property type="component" value="Unassembled WGS sequence"/>
</dbReference>
<dbReference type="Pfam" id="PF12365">
    <property type="entry name" value="DUF3649"/>
    <property type="match status" value="1"/>
</dbReference>
<feature type="transmembrane region" description="Helical" evidence="1">
    <location>
        <begin position="82"/>
        <end position="102"/>
    </location>
</feature>
<feature type="transmembrane region" description="Helical" evidence="1">
    <location>
        <begin position="20"/>
        <end position="45"/>
    </location>
</feature>
<evidence type="ECO:0000313" key="3">
    <source>
        <dbReference type="Proteomes" id="UP001595593"/>
    </source>
</evidence>
<reference evidence="3" key="1">
    <citation type="journal article" date="2019" name="Int. J. Syst. Evol. Microbiol.">
        <title>The Global Catalogue of Microorganisms (GCM) 10K type strain sequencing project: providing services to taxonomists for standard genome sequencing and annotation.</title>
        <authorList>
            <consortium name="The Broad Institute Genomics Platform"/>
            <consortium name="The Broad Institute Genome Sequencing Center for Infectious Disease"/>
            <person name="Wu L."/>
            <person name="Ma J."/>
        </authorList>
    </citation>
    <scope>NUCLEOTIDE SEQUENCE [LARGE SCALE GENOMIC DNA]</scope>
    <source>
        <strain evidence="3">KCTC 52094</strain>
    </source>
</reference>
<keyword evidence="3" id="KW-1185">Reference proteome</keyword>
<keyword evidence="1" id="KW-1133">Transmembrane helix</keyword>